<name>A0AAE1B6M7_9GAST</name>
<dbReference type="EMBL" id="JAWDGP010000459">
    <property type="protein sequence ID" value="KAK3800448.1"/>
    <property type="molecule type" value="Genomic_DNA"/>
</dbReference>
<evidence type="ECO:0000313" key="2">
    <source>
        <dbReference type="EMBL" id="KAK3800448.1"/>
    </source>
</evidence>
<reference evidence="2" key="1">
    <citation type="journal article" date="2023" name="G3 (Bethesda)">
        <title>A reference genome for the long-term kleptoplast-retaining sea slug Elysia crispata morphotype clarki.</title>
        <authorList>
            <person name="Eastman K.E."/>
            <person name="Pendleton A.L."/>
            <person name="Shaikh M.A."/>
            <person name="Suttiyut T."/>
            <person name="Ogas R."/>
            <person name="Tomko P."/>
            <person name="Gavelis G."/>
            <person name="Widhalm J.R."/>
            <person name="Wisecaver J.H."/>
        </authorList>
    </citation>
    <scope>NUCLEOTIDE SEQUENCE</scope>
    <source>
        <strain evidence="2">ECLA1</strain>
    </source>
</reference>
<dbReference type="AlphaFoldDB" id="A0AAE1B6M7"/>
<proteinExistence type="predicted"/>
<keyword evidence="3" id="KW-1185">Reference proteome</keyword>
<evidence type="ECO:0000313" key="3">
    <source>
        <dbReference type="Proteomes" id="UP001283361"/>
    </source>
</evidence>
<dbReference type="Proteomes" id="UP001283361">
    <property type="component" value="Unassembled WGS sequence"/>
</dbReference>
<feature type="compositionally biased region" description="Basic and acidic residues" evidence="1">
    <location>
        <begin position="45"/>
        <end position="65"/>
    </location>
</feature>
<accession>A0AAE1B6M7</accession>
<sequence>MAGTDVWCPVGTLKYSSGAGYVCSRYVPHTFLRNAGVRTDSNGENCRRESEKLPKRPRRTTETRKALSQMKSKTLSPACQDIEKCSDQEVLDSEYFLRLKTFPDSESSWTKSWQDMCRNKDSKMKCTINRTCNNFAVKKNALFGRTSVRRLCGPNGNEFFRRLFTQGSSTCLGNNTAMLLVSKNMIVCLKKNSLNHSNVIDTDRCKKINNGRNRDANFAASLCTDLQRWFIDSVWESYIEIFYPNCRGSLDPPAYKLPEFQ</sequence>
<comment type="caution">
    <text evidence="2">The sequence shown here is derived from an EMBL/GenBank/DDBJ whole genome shotgun (WGS) entry which is preliminary data.</text>
</comment>
<protein>
    <submittedName>
        <fullName evidence="2">Uncharacterized protein</fullName>
    </submittedName>
</protein>
<feature type="region of interest" description="Disordered" evidence="1">
    <location>
        <begin position="41"/>
        <end position="65"/>
    </location>
</feature>
<organism evidence="2 3">
    <name type="scientific">Elysia crispata</name>
    <name type="common">lettuce slug</name>
    <dbReference type="NCBI Taxonomy" id="231223"/>
    <lineage>
        <taxon>Eukaryota</taxon>
        <taxon>Metazoa</taxon>
        <taxon>Spiralia</taxon>
        <taxon>Lophotrochozoa</taxon>
        <taxon>Mollusca</taxon>
        <taxon>Gastropoda</taxon>
        <taxon>Heterobranchia</taxon>
        <taxon>Euthyneura</taxon>
        <taxon>Panpulmonata</taxon>
        <taxon>Sacoglossa</taxon>
        <taxon>Placobranchoidea</taxon>
        <taxon>Plakobranchidae</taxon>
        <taxon>Elysia</taxon>
    </lineage>
</organism>
<gene>
    <name evidence="2" type="ORF">RRG08_052830</name>
</gene>
<evidence type="ECO:0000256" key="1">
    <source>
        <dbReference type="SAM" id="MobiDB-lite"/>
    </source>
</evidence>